<proteinExistence type="inferred from homology"/>
<name>A0A6J7IU94_9ZZZZ</name>
<evidence type="ECO:0000256" key="1">
    <source>
        <dbReference type="ARBA" id="ARBA00010364"/>
    </source>
</evidence>
<dbReference type="InterPro" id="IPR003746">
    <property type="entry name" value="DUF167"/>
</dbReference>
<dbReference type="NCBIfam" id="TIGR00251">
    <property type="entry name" value="DUF167 family protein"/>
    <property type="match status" value="1"/>
</dbReference>
<dbReference type="SMART" id="SM01152">
    <property type="entry name" value="DUF167"/>
    <property type="match status" value="1"/>
</dbReference>
<dbReference type="AlphaFoldDB" id="A0A6J7IU94"/>
<dbReference type="PANTHER" id="PTHR13420:SF7">
    <property type="entry name" value="UPF0235 PROTEIN C15ORF40"/>
    <property type="match status" value="1"/>
</dbReference>
<dbReference type="GO" id="GO:0005737">
    <property type="term" value="C:cytoplasm"/>
    <property type="evidence" value="ECO:0007669"/>
    <property type="project" value="TreeGrafter"/>
</dbReference>
<dbReference type="HAMAP" id="MF_00634">
    <property type="entry name" value="UPF0235"/>
    <property type="match status" value="1"/>
</dbReference>
<organism evidence="2">
    <name type="scientific">freshwater metagenome</name>
    <dbReference type="NCBI Taxonomy" id="449393"/>
    <lineage>
        <taxon>unclassified sequences</taxon>
        <taxon>metagenomes</taxon>
        <taxon>ecological metagenomes</taxon>
    </lineage>
</organism>
<evidence type="ECO:0000313" key="2">
    <source>
        <dbReference type="EMBL" id="CAB4933894.1"/>
    </source>
</evidence>
<comment type="similarity">
    <text evidence="1">Belongs to the UPF0235 family.</text>
</comment>
<sequence>MAEVAELRVRLTPRAAREDLTVDAAGAIAARVTAPPVDGRANTALERLVARRLDVPPSRVTVVRGASARHKVVRVEGLAQGEAEDRLAAG</sequence>
<dbReference type="Pfam" id="PF02594">
    <property type="entry name" value="DUF167"/>
    <property type="match status" value="1"/>
</dbReference>
<protein>
    <submittedName>
        <fullName evidence="2">Unannotated protein</fullName>
    </submittedName>
</protein>
<dbReference type="EMBL" id="CAFBMX010000006">
    <property type="protein sequence ID" value="CAB4933894.1"/>
    <property type="molecule type" value="Genomic_DNA"/>
</dbReference>
<gene>
    <name evidence="2" type="ORF">UFOPK3674_01344</name>
</gene>
<dbReference type="PANTHER" id="PTHR13420">
    <property type="entry name" value="UPF0235 PROTEIN C15ORF40"/>
    <property type="match status" value="1"/>
</dbReference>
<dbReference type="Gene3D" id="3.30.1200.10">
    <property type="entry name" value="YggU-like"/>
    <property type="match status" value="1"/>
</dbReference>
<accession>A0A6J7IU94</accession>
<reference evidence="2" key="1">
    <citation type="submission" date="2020-05" db="EMBL/GenBank/DDBJ databases">
        <authorList>
            <person name="Chiriac C."/>
            <person name="Salcher M."/>
            <person name="Ghai R."/>
            <person name="Kavagutti S V."/>
        </authorList>
    </citation>
    <scope>NUCLEOTIDE SEQUENCE</scope>
</reference>
<dbReference type="SUPFAM" id="SSF69786">
    <property type="entry name" value="YggU-like"/>
    <property type="match status" value="1"/>
</dbReference>
<dbReference type="InterPro" id="IPR036591">
    <property type="entry name" value="YggU-like_sf"/>
</dbReference>